<keyword evidence="3" id="KW-0282">Flagellum</keyword>
<protein>
    <submittedName>
        <fullName evidence="3">Flagellar biosynthesis protein FlgA</fullName>
    </submittedName>
</protein>
<dbReference type="Proteomes" id="UP000604241">
    <property type="component" value="Unassembled WGS sequence"/>
</dbReference>
<keyword evidence="4" id="KW-1185">Reference proteome</keyword>
<dbReference type="RefSeq" id="WP_191780016.1">
    <property type="nucleotide sequence ID" value="NZ_JACSQV010000002.1"/>
</dbReference>
<dbReference type="SMART" id="SM00858">
    <property type="entry name" value="SAF"/>
    <property type="match status" value="1"/>
</dbReference>
<evidence type="ECO:0000259" key="2">
    <source>
        <dbReference type="SMART" id="SM00858"/>
    </source>
</evidence>
<proteinExistence type="predicted"/>
<keyword evidence="3" id="KW-0969">Cilium</keyword>
<reference evidence="3 4" key="1">
    <citation type="submission" date="2020-08" db="EMBL/GenBank/DDBJ databases">
        <title>A Genomic Blueprint of the Chicken Gut Microbiome.</title>
        <authorList>
            <person name="Gilroy R."/>
            <person name="Ravi A."/>
            <person name="Getino M."/>
            <person name="Pursley I."/>
            <person name="Horton D.L."/>
            <person name="Alikhan N.-F."/>
            <person name="Baker D."/>
            <person name="Gharbi K."/>
            <person name="Hall N."/>
            <person name="Watson M."/>
            <person name="Adriaenssens E.M."/>
            <person name="Foster-Nyarko E."/>
            <person name="Jarju S."/>
            <person name="Secka A."/>
            <person name="Antonio M."/>
            <person name="Oren A."/>
            <person name="Chaudhuri R."/>
            <person name="La Ragione R.M."/>
            <person name="Hildebrand F."/>
            <person name="Pallen M.J."/>
        </authorList>
    </citation>
    <scope>NUCLEOTIDE SEQUENCE [LARGE SCALE GENOMIC DNA]</scope>
    <source>
        <strain evidence="3 4">Sa3CUA2</strain>
    </source>
</reference>
<comment type="caution">
    <text evidence="3">The sequence shown here is derived from an EMBL/GenBank/DDBJ whole genome shotgun (WGS) entry which is preliminary data.</text>
</comment>
<organism evidence="3 4">
    <name type="scientific">Cellulomonas avistercoris</name>
    <dbReference type="NCBI Taxonomy" id="2762242"/>
    <lineage>
        <taxon>Bacteria</taxon>
        <taxon>Bacillati</taxon>
        <taxon>Actinomycetota</taxon>
        <taxon>Actinomycetes</taxon>
        <taxon>Micrococcales</taxon>
        <taxon>Cellulomonadaceae</taxon>
        <taxon>Cellulomonas</taxon>
    </lineage>
</organism>
<feature type="domain" description="SAF" evidence="2">
    <location>
        <begin position="70"/>
        <end position="132"/>
    </location>
</feature>
<dbReference type="EMBL" id="JACSQV010000002">
    <property type="protein sequence ID" value="MBD7917140.1"/>
    <property type="molecule type" value="Genomic_DNA"/>
</dbReference>
<dbReference type="Pfam" id="PF08666">
    <property type="entry name" value="SAF"/>
    <property type="match status" value="1"/>
</dbReference>
<evidence type="ECO:0000313" key="4">
    <source>
        <dbReference type="Proteomes" id="UP000604241"/>
    </source>
</evidence>
<evidence type="ECO:0000256" key="1">
    <source>
        <dbReference type="SAM" id="MobiDB-lite"/>
    </source>
</evidence>
<sequence>MALLTPASAPPRRATDERPLPPPLPHVRGAARARARSALWRFRFLLAAVCLGVATAATVEALRPPAAATLPVVVLAHDVGAGAVLAAGDLVVADVPADAAPDGAFRSPDDAHGSVAAVDLPARLPLAPTLLAGTGLAGPTGTVVVAVRLDDPAVAELLEPGLHLDLVAARLEGGPGETVARRALVRPAPGAGTPSGGLLGAAPADDGPPVLVAVTPEEAVRIAQASVASRLVAVVVP</sequence>
<name>A0ABR8Q9N7_9CELL</name>
<accession>A0ABR8Q9N7</accession>
<evidence type="ECO:0000313" key="3">
    <source>
        <dbReference type="EMBL" id="MBD7917140.1"/>
    </source>
</evidence>
<dbReference type="InterPro" id="IPR013974">
    <property type="entry name" value="SAF"/>
</dbReference>
<feature type="region of interest" description="Disordered" evidence="1">
    <location>
        <begin position="1"/>
        <end position="27"/>
    </location>
</feature>
<dbReference type="CDD" id="cd11614">
    <property type="entry name" value="SAF_CpaB_FlgA_like"/>
    <property type="match status" value="1"/>
</dbReference>
<gene>
    <name evidence="3" type="ORF">H9657_02460</name>
</gene>
<keyword evidence="3" id="KW-0966">Cell projection</keyword>